<organism evidence="8">
    <name type="scientific">freshwater metagenome</name>
    <dbReference type="NCBI Taxonomy" id="449393"/>
    <lineage>
        <taxon>unclassified sequences</taxon>
        <taxon>metagenomes</taxon>
        <taxon>ecological metagenomes</taxon>
    </lineage>
</organism>
<evidence type="ECO:0000313" key="8">
    <source>
        <dbReference type="EMBL" id="CAB4795553.1"/>
    </source>
</evidence>
<proteinExistence type="predicted"/>
<comment type="subcellular location">
    <subcellularLocation>
        <location evidence="1">Cell membrane</location>
        <topology evidence="1">Multi-pass membrane protein</topology>
    </subcellularLocation>
</comment>
<protein>
    <submittedName>
        <fullName evidence="8">Unannotated protein</fullName>
    </submittedName>
</protein>
<sequence length="209" mass="22721">MLAILALLNVENILKSGGLALLAVIVFAESGMLVGFFLPGDSLLFIAGFLASTAGGNKLPALPWVILTVVIAAIVGDQVGYLIGRKLGPRLFNRENSRLLNPKNIDKTQVFFEHHGPKSIVLARFVPVVRAFVAVIAGAGRMNYRTFVSYNIIGGALWGIGLPILGFYLGERKWVKDNIEIVLILVVVLSLVPVAIELLRHRRTAARTR</sequence>
<gene>
    <name evidence="8" type="ORF">UFOPK3001_00606</name>
</gene>
<dbReference type="Pfam" id="PF09335">
    <property type="entry name" value="VTT_dom"/>
    <property type="match status" value="1"/>
</dbReference>
<dbReference type="PANTHER" id="PTHR30353">
    <property type="entry name" value="INNER MEMBRANE PROTEIN DEDA-RELATED"/>
    <property type="match status" value="1"/>
</dbReference>
<name>A0A6J6XIH2_9ZZZZ</name>
<dbReference type="InterPro" id="IPR032816">
    <property type="entry name" value="VTT_dom"/>
</dbReference>
<keyword evidence="4 6" id="KW-1133">Transmembrane helix</keyword>
<dbReference type="InterPro" id="IPR032818">
    <property type="entry name" value="DedA-like"/>
</dbReference>
<evidence type="ECO:0000256" key="1">
    <source>
        <dbReference type="ARBA" id="ARBA00004651"/>
    </source>
</evidence>
<reference evidence="8" key="1">
    <citation type="submission" date="2020-05" db="EMBL/GenBank/DDBJ databases">
        <authorList>
            <person name="Chiriac C."/>
            <person name="Salcher M."/>
            <person name="Ghai R."/>
            <person name="Kavagutti S V."/>
        </authorList>
    </citation>
    <scope>NUCLEOTIDE SEQUENCE</scope>
</reference>
<feature type="transmembrane region" description="Helical" evidence="6">
    <location>
        <begin position="121"/>
        <end position="140"/>
    </location>
</feature>
<feature type="transmembrane region" description="Helical" evidence="6">
    <location>
        <begin position="62"/>
        <end position="83"/>
    </location>
</feature>
<evidence type="ECO:0000256" key="4">
    <source>
        <dbReference type="ARBA" id="ARBA00022989"/>
    </source>
</evidence>
<evidence type="ECO:0000259" key="7">
    <source>
        <dbReference type="Pfam" id="PF09335"/>
    </source>
</evidence>
<dbReference type="AlphaFoldDB" id="A0A6J6XIH2"/>
<keyword evidence="2" id="KW-1003">Cell membrane</keyword>
<dbReference type="EMBL" id="CAFAAJ010000028">
    <property type="protein sequence ID" value="CAB4795553.1"/>
    <property type="molecule type" value="Genomic_DNA"/>
</dbReference>
<keyword evidence="3 6" id="KW-0812">Transmembrane</keyword>
<dbReference type="PANTHER" id="PTHR30353:SF0">
    <property type="entry name" value="TRANSMEMBRANE PROTEIN"/>
    <property type="match status" value="1"/>
</dbReference>
<evidence type="ECO:0000256" key="6">
    <source>
        <dbReference type="SAM" id="Phobius"/>
    </source>
</evidence>
<evidence type="ECO:0000256" key="5">
    <source>
        <dbReference type="ARBA" id="ARBA00023136"/>
    </source>
</evidence>
<evidence type="ECO:0000256" key="3">
    <source>
        <dbReference type="ARBA" id="ARBA00022692"/>
    </source>
</evidence>
<dbReference type="GO" id="GO:0005886">
    <property type="term" value="C:plasma membrane"/>
    <property type="evidence" value="ECO:0007669"/>
    <property type="project" value="UniProtKB-SubCell"/>
</dbReference>
<feature type="transmembrane region" description="Helical" evidence="6">
    <location>
        <begin position="181"/>
        <end position="199"/>
    </location>
</feature>
<keyword evidence="5 6" id="KW-0472">Membrane</keyword>
<accession>A0A6J6XIH2</accession>
<evidence type="ECO:0000256" key="2">
    <source>
        <dbReference type="ARBA" id="ARBA00022475"/>
    </source>
</evidence>
<feature type="transmembrane region" description="Helical" evidence="6">
    <location>
        <begin position="20"/>
        <end position="50"/>
    </location>
</feature>
<feature type="transmembrane region" description="Helical" evidence="6">
    <location>
        <begin position="147"/>
        <end position="169"/>
    </location>
</feature>
<feature type="domain" description="VTT" evidence="7">
    <location>
        <begin position="38"/>
        <end position="160"/>
    </location>
</feature>